<dbReference type="Proteomes" id="UP001061361">
    <property type="component" value="Chromosome"/>
</dbReference>
<feature type="region of interest" description="Disordered" evidence="1">
    <location>
        <begin position="378"/>
        <end position="401"/>
    </location>
</feature>
<evidence type="ECO:0000313" key="4">
    <source>
        <dbReference type="Proteomes" id="UP001061361"/>
    </source>
</evidence>
<organism evidence="3 4">
    <name type="scientific">Pseudodesulfovibrio portus</name>
    <dbReference type="NCBI Taxonomy" id="231439"/>
    <lineage>
        <taxon>Bacteria</taxon>
        <taxon>Pseudomonadati</taxon>
        <taxon>Thermodesulfobacteriota</taxon>
        <taxon>Desulfovibrionia</taxon>
        <taxon>Desulfovibrionales</taxon>
        <taxon>Desulfovibrionaceae</taxon>
    </lineage>
</organism>
<sequence length="401" mass="41948">MSMSYRLFFALLVSLLFVLPAQAGLDEDIHDYTQQFIRQDPAMDDLEFSVGTDDANMWGQAGITYAGMGAYDFDMPFVTHSPYGEHYFESPFGDSKTVQGMRTDWALSFDTFKAGGEVEFGAELMGVEGELELKGAERVGFVEAESRQTVGFTEDGQFVVATEVGAGAGLIALEGQAVSSLNLGDLIEIELLAKKGTGLLEDSVGGSLYFEGGRDKTALAIGYSLPVKILGDLAAGGSAATGVGAPLAPVVKFAVDTLGSGTYGISIDTSGLNAAIDTKYTALIDTLDPHGDRNLDPILQQVFKTAPVGVATPQHLGNMGGQGINTGDILIDSTAEDISTKADSFNAEAETNVHSVIGNGGGSTDDIIIEGETEDITNMSDSAGESEVNVGSVKLGDESDD</sequence>
<name>A0ABM8AV81_9BACT</name>
<reference evidence="3" key="1">
    <citation type="submission" date="2022-08" db="EMBL/GenBank/DDBJ databases">
        <title>Genome Sequence of the sulphate-reducing bacterium, Pseudodesulfovibrio portus JCM14722.</title>
        <authorList>
            <person name="Kondo R."/>
            <person name="Kataoka T."/>
        </authorList>
    </citation>
    <scope>NUCLEOTIDE SEQUENCE</scope>
    <source>
        <strain evidence="3">JCM 14722</strain>
    </source>
</reference>
<gene>
    <name evidence="3" type="ORF">JCM14722_29910</name>
</gene>
<dbReference type="RefSeq" id="WP_264982338.1">
    <property type="nucleotide sequence ID" value="NZ_AP026708.1"/>
</dbReference>
<accession>A0ABM8AV81</accession>
<protein>
    <submittedName>
        <fullName evidence="3">Uncharacterized protein</fullName>
    </submittedName>
</protein>
<dbReference type="EMBL" id="AP026708">
    <property type="protein sequence ID" value="BDQ35449.1"/>
    <property type="molecule type" value="Genomic_DNA"/>
</dbReference>
<keyword evidence="4" id="KW-1185">Reference proteome</keyword>
<feature type="chain" id="PRO_5045273882" evidence="2">
    <location>
        <begin position="24"/>
        <end position="401"/>
    </location>
</feature>
<evidence type="ECO:0000313" key="3">
    <source>
        <dbReference type="EMBL" id="BDQ35449.1"/>
    </source>
</evidence>
<proteinExistence type="predicted"/>
<evidence type="ECO:0000256" key="2">
    <source>
        <dbReference type="SAM" id="SignalP"/>
    </source>
</evidence>
<feature type="signal peptide" evidence="2">
    <location>
        <begin position="1"/>
        <end position="23"/>
    </location>
</feature>
<evidence type="ECO:0000256" key="1">
    <source>
        <dbReference type="SAM" id="MobiDB-lite"/>
    </source>
</evidence>
<keyword evidence="2" id="KW-0732">Signal</keyword>